<feature type="domain" description="Zinc finger HIT" evidence="1">
    <location>
        <begin position="1"/>
        <end position="42"/>
    </location>
</feature>
<reference evidence="2" key="1">
    <citation type="journal article" date="2019" name="bioRxiv">
        <title>The Genome of the Zebra Mussel, Dreissena polymorpha: A Resource for Invasive Species Research.</title>
        <authorList>
            <person name="McCartney M.A."/>
            <person name="Auch B."/>
            <person name="Kono T."/>
            <person name="Mallez S."/>
            <person name="Zhang Y."/>
            <person name="Obille A."/>
            <person name="Becker A."/>
            <person name="Abrahante J.E."/>
            <person name="Garbe J."/>
            <person name="Badalamenti J.P."/>
            <person name="Herman A."/>
            <person name="Mangelson H."/>
            <person name="Liachko I."/>
            <person name="Sullivan S."/>
            <person name="Sone E.D."/>
            <person name="Koren S."/>
            <person name="Silverstein K.A.T."/>
            <person name="Beckman K.B."/>
            <person name="Gohl D.M."/>
        </authorList>
    </citation>
    <scope>NUCLEOTIDE SEQUENCE</scope>
    <source>
        <strain evidence="2">Duluth1</strain>
        <tissue evidence="2">Whole animal</tissue>
    </source>
</reference>
<dbReference type="EMBL" id="JAIWYP010000012">
    <property type="protein sequence ID" value="KAH3730884.1"/>
    <property type="molecule type" value="Genomic_DNA"/>
</dbReference>
<dbReference type="AlphaFoldDB" id="A0A9D4HTM5"/>
<name>A0A9D4HTM5_DREPO</name>
<sequence>MLASPQLRQMLMALVQSKSLAKRLELSMQEHIFTEFAENCLAVEKTQRVTKNLQL</sequence>
<reference evidence="2" key="2">
    <citation type="submission" date="2020-11" db="EMBL/GenBank/DDBJ databases">
        <authorList>
            <person name="McCartney M.A."/>
            <person name="Auch B."/>
            <person name="Kono T."/>
            <person name="Mallez S."/>
            <person name="Becker A."/>
            <person name="Gohl D.M."/>
            <person name="Silverstein K.A.T."/>
            <person name="Koren S."/>
            <person name="Bechman K.B."/>
            <person name="Herman A."/>
            <person name="Abrahante J.E."/>
            <person name="Garbe J."/>
        </authorList>
    </citation>
    <scope>NUCLEOTIDE SEQUENCE</scope>
    <source>
        <strain evidence="2">Duluth1</strain>
        <tissue evidence="2">Whole animal</tissue>
    </source>
</reference>
<comment type="caution">
    <text evidence="2">The sequence shown here is derived from an EMBL/GenBank/DDBJ whole genome shotgun (WGS) entry which is preliminary data.</text>
</comment>
<accession>A0A9D4HTM5</accession>
<dbReference type="InterPro" id="IPR048371">
    <property type="entry name" value="ZNHIT3_C"/>
</dbReference>
<evidence type="ECO:0000313" key="3">
    <source>
        <dbReference type="Proteomes" id="UP000828390"/>
    </source>
</evidence>
<evidence type="ECO:0000313" key="2">
    <source>
        <dbReference type="EMBL" id="KAH3730884.1"/>
    </source>
</evidence>
<evidence type="ECO:0000259" key="1">
    <source>
        <dbReference type="Pfam" id="PF21373"/>
    </source>
</evidence>
<dbReference type="Proteomes" id="UP000828390">
    <property type="component" value="Unassembled WGS sequence"/>
</dbReference>
<gene>
    <name evidence="2" type="ORF">DPMN_056883</name>
</gene>
<keyword evidence="3" id="KW-1185">Reference proteome</keyword>
<dbReference type="Pfam" id="PF21373">
    <property type="entry name" value="ZNHIT3_C"/>
    <property type="match status" value="1"/>
</dbReference>
<proteinExistence type="predicted"/>
<organism evidence="2 3">
    <name type="scientific">Dreissena polymorpha</name>
    <name type="common">Zebra mussel</name>
    <name type="synonym">Mytilus polymorpha</name>
    <dbReference type="NCBI Taxonomy" id="45954"/>
    <lineage>
        <taxon>Eukaryota</taxon>
        <taxon>Metazoa</taxon>
        <taxon>Spiralia</taxon>
        <taxon>Lophotrochozoa</taxon>
        <taxon>Mollusca</taxon>
        <taxon>Bivalvia</taxon>
        <taxon>Autobranchia</taxon>
        <taxon>Heteroconchia</taxon>
        <taxon>Euheterodonta</taxon>
        <taxon>Imparidentia</taxon>
        <taxon>Neoheterodontei</taxon>
        <taxon>Myida</taxon>
        <taxon>Dreissenoidea</taxon>
        <taxon>Dreissenidae</taxon>
        <taxon>Dreissena</taxon>
    </lineage>
</organism>
<protein>
    <recommendedName>
        <fullName evidence="1">Zinc finger HIT domain-containing protein</fullName>
    </recommendedName>
</protein>